<evidence type="ECO:0000313" key="2">
    <source>
        <dbReference type="EMBL" id="EDO31898.1"/>
    </source>
</evidence>
<dbReference type="OMA" id="RIHITVQ"/>
<feature type="non-terminal residue" evidence="2">
    <location>
        <position position="1"/>
    </location>
</feature>
<dbReference type="HOGENOM" id="CLU_047657_0_0_1"/>
<accession>A7SWN0</accession>
<evidence type="ECO:0000313" key="3">
    <source>
        <dbReference type="Proteomes" id="UP000001593"/>
    </source>
</evidence>
<dbReference type="AlphaFoldDB" id="A7SWN0"/>
<dbReference type="PANTHER" id="PTHR31226">
    <property type="entry name" value="TRANSMEMBRANE PROTEIN 117"/>
    <property type="match status" value="1"/>
</dbReference>
<sequence length="408" mass="48056">RGFKYWLRHPYLRLMTSYLVVFCNFLIFAEDPVSHSYTDCVIDIIGNIYAFILARYPPHGGYVALKIFMFVLAFITGMVIGKYFVHKFLLCRVFRLKMFSEEGQGSWMIMFLMVLVFTFVWSFCFNEFLLLGRPDYLRYKVSSNMGIENQTFMKFAAIGTWFGDFITAWMVTDMMLQEDQYEWWSRGLRRWWRRGLNRVYAFWGVAFTMTVIVCTAITTDYLDWDRISDDFMPTNELSRAFLASFILVMDLMIVMQDWEFPLFAGGMDIKLPGINTGDINFKMPGGDVHITGKWFNYGIIFIVMILDLNMWKNQIFYEPFIYGQYTDPDGYIYTVMDRAWLRNATRETLSYAWRWNHTNPLTNVTYGLADHRMNSRYHGYPLSVKGIAFGPSIAAFVAFGYLAKRFSK</sequence>
<dbReference type="PANTHER" id="PTHR31226:SF1">
    <property type="entry name" value="TRANSMEMBRANE PROTEIN 117"/>
    <property type="match status" value="1"/>
</dbReference>
<dbReference type="Pfam" id="PF15113">
    <property type="entry name" value="TMEM117"/>
    <property type="match status" value="1"/>
</dbReference>
<reference evidence="2 3" key="1">
    <citation type="journal article" date="2007" name="Science">
        <title>Sea anemone genome reveals ancestral eumetazoan gene repertoire and genomic organization.</title>
        <authorList>
            <person name="Putnam N.H."/>
            <person name="Srivastava M."/>
            <person name="Hellsten U."/>
            <person name="Dirks B."/>
            <person name="Chapman J."/>
            <person name="Salamov A."/>
            <person name="Terry A."/>
            <person name="Shapiro H."/>
            <person name="Lindquist E."/>
            <person name="Kapitonov V.V."/>
            <person name="Jurka J."/>
            <person name="Genikhovich G."/>
            <person name="Grigoriev I.V."/>
            <person name="Lucas S.M."/>
            <person name="Steele R.E."/>
            <person name="Finnerty J.R."/>
            <person name="Technau U."/>
            <person name="Martindale M.Q."/>
            <person name="Rokhsar D.S."/>
        </authorList>
    </citation>
    <scope>NUCLEOTIDE SEQUENCE [LARGE SCALE GENOMIC DNA]</scope>
    <source>
        <strain evidence="3">CH2 X CH6</strain>
    </source>
</reference>
<gene>
    <name evidence="2" type="ORF">NEMVEDRAFT_v1g12104</name>
</gene>
<dbReference type="PhylomeDB" id="A7SWN0"/>
<name>A7SWN0_NEMVE</name>
<proteinExistence type="predicted"/>
<keyword evidence="1" id="KW-0812">Transmembrane</keyword>
<feature type="transmembrane region" description="Helical" evidence="1">
    <location>
        <begin position="12"/>
        <end position="29"/>
    </location>
</feature>
<evidence type="ECO:0008006" key="4">
    <source>
        <dbReference type="Google" id="ProtNLM"/>
    </source>
</evidence>
<feature type="transmembrane region" description="Helical" evidence="1">
    <location>
        <begin position="63"/>
        <end position="85"/>
    </location>
</feature>
<feature type="transmembrane region" description="Helical" evidence="1">
    <location>
        <begin position="200"/>
        <end position="219"/>
    </location>
</feature>
<keyword evidence="1" id="KW-1133">Transmembrane helix</keyword>
<feature type="non-terminal residue" evidence="2">
    <location>
        <position position="408"/>
    </location>
</feature>
<protein>
    <recommendedName>
        <fullName evidence="4">Transmembrane protein 117</fullName>
    </recommendedName>
</protein>
<dbReference type="Proteomes" id="UP000001593">
    <property type="component" value="Unassembled WGS sequence"/>
</dbReference>
<dbReference type="InParanoid" id="A7SWN0"/>
<feature type="transmembrane region" description="Helical" evidence="1">
    <location>
        <begin position="294"/>
        <end position="311"/>
    </location>
</feature>
<dbReference type="GO" id="GO:0070059">
    <property type="term" value="P:intrinsic apoptotic signaling pathway in response to endoplasmic reticulum stress"/>
    <property type="evidence" value="ECO:0000318"/>
    <property type="project" value="GO_Central"/>
</dbReference>
<feature type="transmembrane region" description="Helical" evidence="1">
    <location>
        <begin position="152"/>
        <end position="171"/>
    </location>
</feature>
<feature type="transmembrane region" description="Helical" evidence="1">
    <location>
        <begin position="382"/>
        <end position="403"/>
    </location>
</feature>
<keyword evidence="3" id="KW-1185">Reference proteome</keyword>
<organism evidence="2 3">
    <name type="scientific">Nematostella vectensis</name>
    <name type="common">Starlet sea anemone</name>
    <dbReference type="NCBI Taxonomy" id="45351"/>
    <lineage>
        <taxon>Eukaryota</taxon>
        <taxon>Metazoa</taxon>
        <taxon>Cnidaria</taxon>
        <taxon>Anthozoa</taxon>
        <taxon>Hexacorallia</taxon>
        <taxon>Actiniaria</taxon>
        <taxon>Edwardsiidae</taxon>
        <taxon>Nematostella</taxon>
    </lineage>
</organism>
<feature type="transmembrane region" description="Helical" evidence="1">
    <location>
        <begin position="105"/>
        <end position="131"/>
    </location>
</feature>
<dbReference type="InterPro" id="IPR029370">
    <property type="entry name" value="TMEM117"/>
</dbReference>
<evidence type="ECO:0000256" key="1">
    <source>
        <dbReference type="SAM" id="Phobius"/>
    </source>
</evidence>
<keyword evidence="1" id="KW-0472">Membrane</keyword>
<dbReference type="eggNOG" id="ENOG502QXR1">
    <property type="taxonomic scope" value="Eukaryota"/>
</dbReference>
<dbReference type="EMBL" id="DS469863">
    <property type="protein sequence ID" value="EDO31898.1"/>
    <property type="molecule type" value="Genomic_DNA"/>
</dbReference>